<dbReference type="PRINTS" id="PR01415">
    <property type="entry name" value="ANKYRIN"/>
</dbReference>
<gene>
    <name evidence="5" type="ORF">MEDL_21663</name>
</gene>
<dbReference type="InterPro" id="IPR002110">
    <property type="entry name" value="Ankyrin_rpt"/>
</dbReference>
<evidence type="ECO:0000313" key="5">
    <source>
        <dbReference type="EMBL" id="CAG2207337.1"/>
    </source>
</evidence>
<dbReference type="Proteomes" id="UP000683360">
    <property type="component" value="Unassembled WGS sequence"/>
</dbReference>
<keyword evidence="6" id="KW-1185">Reference proteome</keyword>
<organism evidence="5 6">
    <name type="scientific">Mytilus edulis</name>
    <name type="common">Blue mussel</name>
    <dbReference type="NCBI Taxonomy" id="6550"/>
    <lineage>
        <taxon>Eukaryota</taxon>
        <taxon>Metazoa</taxon>
        <taxon>Spiralia</taxon>
        <taxon>Lophotrochozoa</taxon>
        <taxon>Mollusca</taxon>
        <taxon>Bivalvia</taxon>
        <taxon>Autobranchia</taxon>
        <taxon>Pteriomorphia</taxon>
        <taxon>Mytilida</taxon>
        <taxon>Mytiloidea</taxon>
        <taxon>Mytilidae</taxon>
        <taxon>Mytilinae</taxon>
        <taxon>Mytilus</taxon>
    </lineage>
</organism>
<dbReference type="PANTHER" id="PTHR24198:SF165">
    <property type="entry name" value="ANKYRIN REPEAT-CONTAINING PROTEIN-RELATED"/>
    <property type="match status" value="1"/>
</dbReference>
<dbReference type="AlphaFoldDB" id="A0A8S3RR16"/>
<dbReference type="SMART" id="SM00248">
    <property type="entry name" value="ANK"/>
    <property type="match status" value="5"/>
</dbReference>
<feature type="compositionally biased region" description="Basic and acidic residues" evidence="4">
    <location>
        <begin position="52"/>
        <end position="73"/>
    </location>
</feature>
<keyword evidence="1" id="KW-0677">Repeat</keyword>
<comment type="caution">
    <text evidence="5">The sequence shown here is derived from an EMBL/GenBank/DDBJ whole genome shotgun (WGS) entry which is preliminary data.</text>
</comment>
<keyword evidence="2 3" id="KW-0040">ANK repeat</keyword>
<dbReference type="OrthoDB" id="6122161at2759"/>
<dbReference type="PANTHER" id="PTHR24198">
    <property type="entry name" value="ANKYRIN REPEAT AND PROTEIN KINASE DOMAIN-CONTAINING PROTEIN"/>
    <property type="match status" value="1"/>
</dbReference>
<evidence type="ECO:0000256" key="2">
    <source>
        <dbReference type="ARBA" id="ARBA00023043"/>
    </source>
</evidence>
<reference evidence="5" key="1">
    <citation type="submission" date="2021-03" db="EMBL/GenBank/DDBJ databases">
        <authorList>
            <person name="Bekaert M."/>
        </authorList>
    </citation>
    <scope>NUCLEOTIDE SEQUENCE</scope>
</reference>
<evidence type="ECO:0000256" key="4">
    <source>
        <dbReference type="SAM" id="MobiDB-lite"/>
    </source>
</evidence>
<dbReference type="Gene3D" id="1.25.40.20">
    <property type="entry name" value="Ankyrin repeat-containing domain"/>
    <property type="match status" value="1"/>
</dbReference>
<dbReference type="InterPro" id="IPR036770">
    <property type="entry name" value="Ankyrin_rpt-contain_sf"/>
</dbReference>
<dbReference type="PROSITE" id="PS50297">
    <property type="entry name" value="ANK_REP_REGION"/>
    <property type="match status" value="3"/>
</dbReference>
<dbReference type="PROSITE" id="PS50088">
    <property type="entry name" value="ANK_REPEAT"/>
    <property type="match status" value="3"/>
</dbReference>
<sequence length="406" mass="45889">MFVFHLEKNKTQSDSHSNLVVVDGRGVKVKISTNSVEENETQSDLHSELVEKRHIEPHTKGSFESEKDQHCRETSQGSVKESTHKSAYFIENHPVYNILHDSITSAVAYTYGMNNIVMILKYGGSPIMREYVRTKQAKKDDDNIIVEIIVRPKFQSMLANRFIQDIGLGDSANVFLNPSFMDEEFQKVFINELIAMEQTKMLKIMSMTPREVSPELKDIREYTKFALDIAILSASPIHWMCRLGLCEILKAVLSKTEDKLKFLNELKVHTTPLHFAAGYGMMNVVRYLISIKVDINVKSQLQMLKNKKIGEYYSGFPPLLYAARQNHAEVVKYMLQEGADPNLVRDHGGSPMLLAADRGHTEVIKHLLEYNGKPDLCCDHGTTPIILAAQGGHVESVLALIEGKLI</sequence>
<dbReference type="Pfam" id="PF12796">
    <property type="entry name" value="Ank_2"/>
    <property type="match status" value="1"/>
</dbReference>
<feature type="repeat" description="ANK" evidence="3">
    <location>
        <begin position="347"/>
        <end position="379"/>
    </location>
</feature>
<feature type="repeat" description="ANK" evidence="3">
    <location>
        <begin position="314"/>
        <end position="346"/>
    </location>
</feature>
<protein>
    <submittedName>
        <fullName evidence="5">Uncharacterized protein</fullName>
    </submittedName>
</protein>
<evidence type="ECO:0000256" key="1">
    <source>
        <dbReference type="ARBA" id="ARBA00022737"/>
    </source>
</evidence>
<proteinExistence type="predicted"/>
<feature type="region of interest" description="Disordered" evidence="4">
    <location>
        <begin position="52"/>
        <end position="79"/>
    </location>
</feature>
<evidence type="ECO:0000256" key="3">
    <source>
        <dbReference type="PROSITE-ProRule" id="PRU00023"/>
    </source>
</evidence>
<accession>A0A8S3RR16</accession>
<dbReference type="SUPFAM" id="SSF48403">
    <property type="entry name" value="Ankyrin repeat"/>
    <property type="match status" value="1"/>
</dbReference>
<name>A0A8S3RR16_MYTED</name>
<dbReference type="Pfam" id="PF00023">
    <property type="entry name" value="Ank"/>
    <property type="match status" value="1"/>
</dbReference>
<dbReference type="EMBL" id="CAJPWZ010001076">
    <property type="protein sequence ID" value="CAG2207337.1"/>
    <property type="molecule type" value="Genomic_DNA"/>
</dbReference>
<evidence type="ECO:0000313" key="6">
    <source>
        <dbReference type="Proteomes" id="UP000683360"/>
    </source>
</evidence>
<feature type="repeat" description="ANK" evidence="3">
    <location>
        <begin position="268"/>
        <end position="300"/>
    </location>
</feature>